<dbReference type="PANTHER" id="PTHR10336">
    <property type="entry name" value="PHOSPHOINOSITIDE-SPECIFIC PHOSPHOLIPASE C FAMILY PROTEIN"/>
    <property type="match status" value="1"/>
</dbReference>
<dbReference type="InterPro" id="IPR015359">
    <property type="entry name" value="PLC_EF-hand-like"/>
</dbReference>
<dbReference type="Pfam" id="PF09279">
    <property type="entry name" value="EF-hand_like"/>
    <property type="match status" value="1"/>
</dbReference>
<keyword evidence="4" id="KW-0106">Calcium</keyword>
<name>A0ABQ9CY59_9PASS</name>
<reference evidence="15" key="1">
    <citation type="submission" date="2019-10" db="EMBL/GenBank/DDBJ databases">
        <authorList>
            <person name="Soares A.E.R."/>
            <person name="Aleixo A."/>
            <person name="Schneider P."/>
            <person name="Miyaki C.Y."/>
            <person name="Schneider M.P."/>
            <person name="Mello C."/>
            <person name="Vasconcelos A.T.R."/>
        </authorList>
    </citation>
    <scope>NUCLEOTIDE SEQUENCE</scope>
    <source>
        <tissue evidence="15">Muscle</tissue>
    </source>
</reference>
<evidence type="ECO:0000256" key="7">
    <source>
        <dbReference type="ARBA" id="ARBA00023224"/>
    </source>
</evidence>
<dbReference type="InterPro" id="IPR039504">
    <property type="entry name" value="PLC-delta3_EF-hand"/>
</dbReference>
<evidence type="ECO:0000256" key="5">
    <source>
        <dbReference type="ARBA" id="ARBA00022963"/>
    </source>
</evidence>
<dbReference type="InterPro" id="IPR017946">
    <property type="entry name" value="PLC-like_Pdiesterase_TIM-brl"/>
</dbReference>
<dbReference type="Proteomes" id="UP001145742">
    <property type="component" value="Unassembled WGS sequence"/>
</dbReference>
<dbReference type="SMART" id="SM00054">
    <property type="entry name" value="EFh"/>
    <property type="match status" value="2"/>
</dbReference>
<keyword evidence="16" id="KW-1185">Reference proteome</keyword>
<feature type="region of interest" description="Disordered" evidence="10">
    <location>
        <begin position="507"/>
        <end position="547"/>
    </location>
</feature>
<dbReference type="InterPro" id="IPR011993">
    <property type="entry name" value="PH-like_dom_sf"/>
</dbReference>
<keyword evidence="7" id="KW-0807">Transducer</keyword>
<feature type="domain" description="C2" evidence="12">
    <location>
        <begin position="753"/>
        <end position="881"/>
    </location>
</feature>
<evidence type="ECO:0000256" key="8">
    <source>
        <dbReference type="ARBA" id="ARBA00023674"/>
    </source>
</evidence>
<comment type="catalytic activity">
    <reaction evidence="8">
        <text>a 1,2-diacyl-sn-glycero-3-phospho-(1D-myo-inositol-4,5-bisphosphate) + H2O = 1D-myo-inositol 1,4,5-trisphosphate + a 1,2-diacyl-sn-glycerol + H(+)</text>
        <dbReference type="Rhea" id="RHEA:33179"/>
        <dbReference type="ChEBI" id="CHEBI:15377"/>
        <dbReference type="ChEBI" id="CHEBI:15378"/>
        <dbReference type="ChEBI" id="CHEBI:17815"/>
        <dbReference type="ChEBI" id="CHEBI:58456"/>
        <dbReference type="ChEBI" id="CHEBI:203600"/>
        <dbReference type="EC" id="3.1.4.11"/>
    </reaction>
    <physiologicalReaction direction="left-to-right" evidence="8">
        <dbReference type="Rhea" id="RHEA:33180"/>
    </physiologicalReaction>
</comment>
<dbReference type="SUPFAM" id="SSF49562">
    <property type="entry name" value="C2 domain (Calcium/lipid-binding domain, CaLB)"/>
    <property type="match status" value="1"/>
</dbReference>
<dbReference type="InterPro" id="IPR018247">
    <property type="entry name" value="EF_Hand_1_Ca_BS"/>
</dbReference>
<dbReference type="PROSITE" id="PS50007">
    <property type="entry name" value="PIPLC_X_DOMAIN"/>
    <property type="match status" value="1"/>
</dbReference>
<feature type="domain" description="PH" evidence="11">
    <location>
        <begin position="43"/>
        <end position="152"/>
    </location>
</feature>
<keyword evidence="9" id="KW-0378">Hydrolase</keyword>
<dbReference type="PROSITE" id="PS50004">
    <property type="entry name" value="C2"/>
    <property type="match status" value="1"/>
</dbReference>
<dbReference type="Pfam" id="PF00388">
    <property type="entry name" value="PI-PLC-X"/>
    <property type="match status" value="1"/>
</dbReference>
<dbReference type="PROSITE" id="PS50003">
    <property type="entry name" value="PH_DOMAIN"/>
    <property type="match status" value="1"/>
</dbReference>
<dbReference type="PRINTS" id="PR00390">
    <property type="entry name" value="PHPHLIPASEC"/>
</dbReference>
<dbReference type="CDD" id="cd00275">
    <property type="entry name" value="C2_PLC_like"/>
    <property type="match status" value="1"/>
</dbReference>
<dbReference type="InterPro" id="IPR001192">
    <property type="entry name" value="PI-PLC_fam"/>
</dbReference>
<dbReference type="InterPro" id="IPR001849">
    <property type="entry name" value="PH_domain"/>
</dbReference>
<dbReference type="Gene3D" id="3.20.20.190">
    <property type="entry name" value="Phosphatidylinositol (PI) phosphodiesterase"/>
    <property type="match status" value="1"/>
</dbReference>
<comment type="caution">
    <text evidence="15">The sequence shown here is derived from an EMBL/GenBank/DDBJ whole genome shotgun (WGS) entry which is preliminary data.</text>
</comment>
<dbReference type="SMART" id="SM00239">
    <property type="entry name" value="C2"/>
    <property type="match status" value="1"/>
</dbReference>
<keyword evidence="3" id="KW-0479">Metal-binding</keyword>
<feature type="compositionally biased region" description="Acidic residues" evidence="10">
    <location>
        <begin position="520"/>
        <end position="534"/>
    </location>
</feature>
<dbReference type="Pfam" id="PF00387">
    <property type="entry name" value="PI-PLC-Y"/>
    <property type="match status" value="1"/>
</dbReference>
<feature type="region of interest" description="Disordered" evidence="10">
    <location>
        <begin position="1"/>
        <end position="28"/>
    </location>
</feature>
<evidence type="ECO:0000256" key="6">
    <source>
        <dbReference type="ARBA" id="ARBA00023098"/>
    </source>
</evidence>
<dbReference type="InterPro" id="IPR011992">
    <property type="entry name" value="EF-hand-dom_pair"/>
</dbReference>
<evidence type="ECO:0000259" key="12">
    <source>
        <dbReference type="PROSITE" id="PS50004"/>
    </source>
</evidence>
<feature type="domain" description="PI-PLC Y-box" evidence="13">
    <location>
        <begin position="646"/>
        <end position="762"/>
    </location>
</feature>
<dbReference type="InterPro" id="IPR000909">
    <property type="entry name" value="PLipase_C_PInositol-sp_X_dom"/>
</dbReference>
<dbReference type="SUPFAM" id="SSF47473">
    <property type="entry name" value="EF-hand"/>
    <property type="match status" value="1"/>
</dbReference>
<dbReference type="Gene3D" id="2.30.29.30">
    <property type="entry name" value="Pleckstrin-homology domain (PH domain)/Phosphotyrosine-binding domain (PTB)"/>
    <property type="match status" value="1"/>
</dbReference>
<evidence type="ECO:0000256" key="10">
    <source>
        <dbReference type="SAM" id="MobiDB-lite"/>
    </source>
</evidence>
<evidence type="ECO:0000313" key="16">
    <source>
        <dbReference type="Proteomes" id="UP001145742"/>
    </source>
</evidence>
<dbReference type="SMART" id="SM00148">
    <property type="entry name" value="PLCXc"/>
    <property type="match status" value="1"/>
</dbReference>
<organism evidence="15 16">
    <name type="scientific">Willisornis vidua</name>
    <name type="common">Xingu scale-backed antbird</name>
    <dbReference type="NCBI Taxonomy" id="1566151"/>
    <lineage>
        <taxon>Eukaryota</taxon>
        <taxon>Metazoa</taxon>
        <taxon>Chordata</taxon>
        <taxon>Craniata</taxon>
        <taxon>Vertebrata</taxon>
        <taxon>Euteleostomi</taxon>
        <taxon>Archelosauria</taxon>
        <taxon>Archosauria</taxon>
        <taxon>Dinosauria</taxon>
        <taxon>Saurischia</taxon>
        <taxon>Theropoda</taxon>
        <taxon>Coelurosauria</taxon>
        <taxon>Aves</taxon>
        <taxon>Neognathae</taxon>
        <taxon>Neoaves</taxon>
        <taxon>Telluraves</taxon>
        <taxon>Australaves</taxon>
        <taxon>Passeriformes</taxon>
        <taxon>Thamnophilidae</taxon>
        <taxon>Willisornis</taxon>
    </lineage>
</organism>
<accession>A0ABQ9CY59</accession>
<dbReference type="EMBL" id="WHWB01034373">
    <property type="protein sequence ID" value="KAJ7410937.1"/>
    <property type="molecule type" value="Genomic_DNA"/>
</dbReference>
<dbReference type="InterPro" id="IPR002048">
    <property type="entry name" value="EF_hand_dom"/>
</dbReference>
<proteinExistence type="predicted"/>
<gene>
    <name evidence="15" type="ORF">WISP_105452</name>
</gene>
<dbReference type="CDD" id="cd13363">
    <property type="entry name" value="PH_PLC_delta"/>
    <property type="match status" value="1"/>
</dbReference>
<dbReference type="EC" id="3.1.4.11" evidence="2 9"/>
<dbReference type="PROSITE" id="PS00018">
    <property type="entry name" value="EF_HAND_1"/>
    <property type="match status" value="2"/>
</dbReference>
<dbReference type="PROSITE" id="PS50008">
    <property type="entry name" value="PIPLC_Y_DOMAIN"/>
    <property type="match status" value="1"/>
</dbReference>
<dbReference type="InterPro" id="IPR035892">
    <property type="entry name" value="C2_domain_sf"/>
</dbReference>
<keyword evidence="6 9" id="KW-0443">Lipid metabolism</keyword>
<dbReference type="InterPro" id="IPR001711">
    <property type="entry name" value="PLipase_C_Pinositol-sp_Y"/>
</dbReference>
<evidence type="ECO:0000256" key="4">
    <source>
        <dbReference type="ARBA" id="ARBA00022837"/>
    </source>
</evidence>
<protein>
    <recommendedName>
        <fullName evidence="2 9">Phosphoinositide phospholipase C</fullName>
        <ecNumber evidence="2 9">3.1.4.11</ecNumber>
    </recommendedName>
</protein>
<dbReference type="Gene3D" id="1.10.238.10">
    <property type="entry name" value="EF-hand"/>
    <property type="match status" value="2"/>
</dbReference>
<evidence type="ECO:0000256" key="1">
    <source>
        <dbReference type="ARBA" id="ARBA00001913"/>
    </source>
</evidence>
<dbReference type="InterPro" id="IPR000008">
    <property type="entry name" value="C2_dom"/>
</dbReference>
<dbReference type="SMART" id="SM00233">
    <property type="entry name" value="PH"/>
    <property type="match status" value="1"/>
</dbReference>
<evidence type="ECO:0000259" key="13">
    <source>
        <dbReference type="PROSITE" id="PS50008"/>
    </source>
</evidence>
<dbReference type="PANTHER" id="PTHR10336:SF33">
    <property type="entry name" value="1-PHOSPHATIDYLINOSITOL 4,5-BISPHOSPHATE PHOSPHODIESTERASE DELTA-3"/>
    <property type="match status" value="1"/>
</dbReference>
<dbReference type="SUPFAM" id="SSF50729">
    <property type="entry name" value="PH domain-like"/>
    <property type="match status" value="1"/>
</dbReference>
<keyword evidence="5 9" id="KW-0442">Lipid degradation</keyword>
<evidence type="ECO:0000259" key="14">
    <source>
        <dbReference type="PROSITE" id="PS50222"/>
    </source>
</evidence>
<comment type="cofactor">
    <cofactor evidence="1">
        <name>Ca(2+)</name>
        <dbReference type="ChEBI" id="CHEBI:29108"/>
    </cofactor>
</comment>
<dbReference type="Gene3D" id="2.60.40.150">
    <property type="entry name" value="C2 domain"/>
    <property type="match status" value="1"/>
</dbReference>
<dbReference type="PROSITE" id="PS50222">
    <property type="entry name" value="EF_HAND_2"/>
    <property type="match status" value="1"/>
</dbReference>
<evidence type="ECO:0000259" key="11">
    <source>
        <dbReference type="PROSITE" id="PS50003"/>
    </source>
</evidence>
<sequence length="901" mass="101227">MICGRKARPAAESPRAPSGGAGGSRWSGRALKKMGLTEDEDIKQMLQGSLLWKVRAKGGSRERLFRLQEDGVTVCFEGRFGRSRSPQSFSVTHIEGVREGHQSEGLRKHGAAFPERRCFTLVFKGRRKNLDLAARSDELARHWVQGLGKIMGRLQAMSQMEKLDHWIHGVLQKADKNKDNKMSFQEVKSMLRMLNIDMDNVYASKLFKECDHSDNGRLEGHELEEFCRRLLRRPELEELFGRYSGEDRVLSAEELRDFLRDQGEDSSLRQARAIIRKYELNEKGRAGTDGGVVGWALLELQGVMDGVVMKLCLEMSPPQWGPPKLARQQDLMMLDGFMMYLLSAAGDILNQEHTKVHQDMSQPLSHYFISSSHNTYLTRNQIGGTSSTEAYAKALRAGCRCVELDCWEGSEGEPVVYHGHTLTSKILFRDVIESIRRTAFERSPYPVILSLENHCGLEQQATMARHMKAILGDLLLTQPLQGQDPHNLPSPEQLKEKILVKGKKLPEPWHEPQSVTSLLDPEEEGEEEEEEEEKLPERSNRQVRGSSRALVPRDHFIPVVLGDHGVLVVLMDHSILVVLMAHGILVVLRDHRVLVALGDHSTLECPSSAGPRDRPLGRQVATRAGVVLTPRWFPQAKDALQVSPELSALVVYCQAVPFPGLAQALHHPRPCHVSSFSERKARKLIKEAGPALARYNARQLSRVYPLGLKMNSANYNPQEMWNAGCQLVALNFQTPGYEMDLNTGRFLGNGGCGYALKPPCLRSPPGEGAQRLELHIRVITAQQLPKLNREKGSSIVDPFVRVELHGVPADCAKQQTRHKQNNGFNPRWEETLRFQVRVPELALLRFVVEDYDSTSCNDFVGQFTLPLPSVRTGYRHIHLLSKDGASLSPATLFVHIQCKTL</sequence>
<dbReference type="Pfam" id="PF00168">
    <property type="entry name" value="C2"/>
    <property type="match status" value="1"/>
</dbReference>
<dbReference type="SMART" id="SM00149">
    <property type="entry name" value="PLCYc"/>
    <property type="match status" value="1"/>
</dbReference>
<evidence type="ECO:0000256" key="9">
    <source>
        <dbReference type="RuleBase" id="RU361133"/>
    </source>
</evidence>
<dbReference type="SUPFAM" id="SSF51695">
    <property type="entry name" value="PLC-like phosphodiesterases"/>
    <property type="match status" value="1"/>
</dbReference>
<evidence type="ECO:0000256" key="2">
    <source>
        <dbReference type="ARBA" id="ARBA00012368"/>
    </source>
</evidence>
<evidence type="ECO:0000256" key="3">
    <source>
        <dbReference type="ARBA" id="ARBA00022723"/>
    </source>
</evidence>
<dbReference type="Pfam" id="PF14788">
    <property type="entry name" value="EF-hand_10"/>
    <property type="match status" value="1"/>
</dbReference>
<feature type="domain" description="EF-hand" evidence="14">
    <location>
        <begin position="162"/>
        <end position="197"/>
    </location>
</feature>
<evidence type="ECO:0000313" key="15">
    <source>
        <dbReference type="EMBL" id="KAJ7410937.1"/>
    </source>
</evidence>